<sequence>MTDLPTQAVIPMPGVTPNLVPSDANAAADLYVKALGGEIIARMPADDGKRLMHCMIMINGGPIILNDAFPEYGAPHVPPAGYVMHLQVEDGQMWWDRAVAAGFTVVMPYKLEFWGDYYGHLRDPYGIVWSIGSTPQKAG</sequence>
<keyword evidence="3" id="KW-1185">Reference proteome</keyword>
<proteinExistence type="predicted"/>
<name>A0A433X434_9HYPH</name>
<dbReference type="EMBL" id="RZNJ01000006">
    <property type="protein sequence ID" value="RUT28827.1"/>
    <property type="molecule type" value="Genomic_DNA"/>
</dbReference>
<organism evidence="2 3">
    <name type="scientific">Arsenicitalea aurantiaca</name>
    <dbReference type="NCBI Taxonomy" id="1783274"/>
    <lineage>
        <taxon>Bacteria</taxon>
        <taxon>Pseudomonadati</taxon>
        <taxon>Pseudomonadota</taxon>
        <taxon>Alphaproteobacteria</taxon>
        <taxon>Hyphomicrobiales</taxon>
        <taxon>Devosiaceae</taxon>
        <taxon>Arsenicitalea</taxon>
    </lineage>
</organism>
<feature type="domain" description="VOC" evidence="1">
    <location>
        <begin position="11"/>
        <end position="134"/>
    </location>
</feature>
<dbReference type="PROSITE" id="PS51819">
    <property type="entry name" value="VOC"/>
    <property type="match status" value="1"/>
</dbReference>
<dbReference type="RefSeq" id="WP_127189551.1">
    <property type="nucleotide sequence ID" value="NZ_RZNJ01000006.1"/>
</dbReference>
<dbReference type="Pfam" id="PF00903">
    <property type="entry name" value="Glyoxalase"/>
    <property type="match status" value="1"/>
</dbReference>
<dbReference type="InterPro" id="IPR037523">
    <property type="entry name" value="VOC_core"/>
</dbReference>
<dbReference type="CDD" id="cd07246">
    <property type="entry name" value="VOC_like"/>
    <property type="match status" value="1"/>
</dbReference>
<reference evidence="2 3" key="1">
    <citation type="journal article" date="2016" name="Int. J. Syst. Evol. Microbiol.">
        <title>Arsenicitalea aurantiaca gen. nov., sp. nov., a new member of the family Hyphomicrobiaceae, isolated from high-arsenic sediment.</title>
        <authorList>
            <person name="Mu Y."/>
            <person name="Zhou L."/>
            <person name="Zeng X.C."/>
            <person name="Liu L."/>
            <person name="Pan Y."/>
            <person name="Chen X."/>
            <person name="Wang J."/>
            <person name="Li S."/>
            <person name="Li W.J."/>
            <person name="Wang Y."/>
        </authorList>
    </citation>
    <scope>NUCLEOTIDE SEQUENCE [LARGE SCALE GENOMIC DNA]</scope>
    <source>
        <strain evidence="2 3">42-50</strain>
    </source>
</reference>
<dbReference type="PANTHER" id="PTHR34109:SF1">
    <property type="entry name" value="VOC DOMAIN-CONTAINING PROTEIN"/>
    <property type="match status" value="1"/>
</dbReference>
<evidence type="ECO:0000313" key="3">
    <source>
        <dbReference type="Proteomes" id="UP000281547"/>
    </source>
</evidence>
<evidence type="ECO:0000313" key="2">
    <source>
        <dbReference type="EMBL" id="RUT28827.1"/>
    </source>
</evidence>
<dbReference type="PANTHER" id="PTHR34109">
    <property type="entry name" value="BNAUNNG04460D PROTEIN-RELATED"/>
    <property type="match status" value="1"/>
</dbReference>
<accession>A0A433X434</accession>
<protein>
    <submittedName>
        <fullName evidence="2">VOC family protein</fullName>
    </submittedName>
</protein>
<dbReference type="Gene3D" id="3.10.180.10">
    <property type="entry name" value="2,3-Dihydroxybiphenyl 1,2-Dioxygenase, domain 1"/>
    <property type="match status" value="1"/>
</dbReference>
<comment type="caution">
    <text evidence="2">The sequence shown here is derived from an EMBL/GenBank/DDBJ whole genome shotgun (WGS) entry which is preliminary data.</text>
</comment>
<dbReference type="InterPro" id="IPR029068">
    <property type="entry name" value="Glyas_Bleomycin-R_OHBP_Dase"/>
</dbReference>
<dbReference type="Proteomes" id="UP000281547">
    <property type="component" value="Unassembled WGS sequence"/>
</dbReference>
<evidence type="ECO:0000259" key="1">
    <source>
        <dbReference type="PROSITE" id="PS51819"/>
    </source>
</evidence>
<dbReference type="AlphaFoldDB" id="A0A433X434"/>
<gene>
    <name evidence="2" type="ORF">EMQ25_15675</name>
</gene>
<dbReference type="OrthoDB" id="9795306at2"/>
<dbReference type="SUPFAM" id="SSF54593">
    <property type="entry name" value="Glyoxalase/Bleomycin resistance protein/Dihydroxybiphenyl dioxygenase"/>
    <property type="match status" value="1"/>
</dbReference>
<dbReference type="InterPro" id="IPR004360">
    <property type="entry name" value="Glyas_Fos-R_dOase_dom"/>
</dbReference>